<evidence type="ECO:0000256" key="4">
    <source>
        <dbReference type="ARBA" id="ARBA00035707"/>
    </source>
</evidence>
<reference evidence="6" key="2">
    <citation type="submission" date="2025-08" db="UniProtKB">
        <authorList>
            <consortium name="Ensembl"/>
        </authorList>
    </citation>
    <scope>IDENTIFICATION</scope>
</reference>
<organism evidence="6 7">
    <name type="scientific">Salarias fasciatus</name>
    <name type="common">Jewelled blenny</name>
    <name type="synonym">Blennius fasciatus</name>
    <dbReference type="NCBI Taxonomy" id="181472"/>
    <lineage>
        <taxon>Eukaryota</taxon>
        <taxon>Metazoa</taxon>
        <taxon>Chordata</taxon>
        <taxon>Craniata</taxon>
        <taxon>Vertebrata</taxon>
        <taxon>Euteleostomi</taxon>
        <taxon>Actinopterygii</taxon>
        <taxon>Neopterygii</taxon>
        <taxon>Teleostei</taxon>
        <taxon>Neoteleostei</taxon>
        <taxon>Acanthomorphata</taxon>
        <taxon>Ovalentaria</taxon>
        <taxon>Blenniimorphae</taxon>
        <taxon>Blenniiformes</taxon>
        <taxon>Blennioidei</taxon>
        <taxon>Blenniidae</taxon>
        <taxon>Salariinae</taxon>
        <taxon>Salarias</taxon>
    </lineage>
</organism>
<dbReference type="GO" id="GO:1990904">
    <property type="term" value="C:ribonucleoprotein complex"/>
    <property type="evidence" value="ECO:0007669"/>
    <property type="project" value="UniProtKB-KW"/>
</dbReference>
<dbReference type="InterPro" id="IPR043141">
    <property type="entry name" value="Ribosomal_uL10-like_sf"/>
</dbReference>
<evidence type="ECO:0000256" key="5">
    <source>
        <dbReference type="ARBA" id="ARBA00035716"/>
    </source>
</evidence>
<evidence type="ECO:0000313" key="6">
    <source>
        <dbReference type="Ensembl" id="ENSSFAP00005024106.1"/>
    </source>
</evidence>
<reference evidence="6" key="1">
    <citation type="submission" date="2019-06" db="EMBL/GenBank/DDBJ databases">
        <authorList>
            <consortium name="Wellcome Sanger Institute Data Sharing"/>
        </authorList>
    </citation>
    <scope>NUCLEOTIDE SEQUENCE [LARGE SCALE GENOMIC DNA]</scope>
</reference>
<dbReference type="Gene3D" id="3.30.70.1730">
    <property type="match status" value="1"/>
</dbReference>
<evidence type="ECO:0000313" key="7">
    <source>
        <dbReference type="Proteomes" id="UP000472267"/>
    </source>
</evidence>
<keyword evidence="7" id="KW-1185">Reference proteome</keyword>
<dbReference type="InParanoid" id="A0A672H4U7"/>
<gene>
    <name evidence="6" type="primary">mrpl10</name>
</gene>
<name>A0A672H4U7_SALFA</name>
<comment type="similarity">
    <text evidence="1">Belongs to the universal ribosomal protein uL10 family.</text>
</comment>
<evidence type="ECO:0000256" key="2">
    <source>
        <dbReference type="ARBA" id="ARBA00022980"/>
    </source>
</evidence>
<evidence type="ECO:0000256" key="1">
    <source>
        <dbReference type="ARBA" id="ARBA00008889"/>
    </source>
</evidence>
<dbReference type="Proteomes" id="UP000472267">
    <property type="component" value="Chromosome 8"/>
</dbReference>
<dbReference type="OMA" id="RHRLYKH"/>
<dbReference type="Pfam" id="PF00466">
    <property type="entry name" value="Ribosomal_L10"/>
    <property type="match status" value="1"/>
</dbReference>
<proteinExistence type="inferred from homology"/>
<protein>
    <recommendedName>
        <fullName evidence="4">Large ribosomal subunit protein uL10m</fullName>
    </recommendedName>
    <alternativeName>
        <fullName evidence="5">39S ribosomal protein L10, mitochondrial</fullName>
    </alternativeName>
</protein>
<dbReference type="AlphaFoldDB" id="A0A672H4U7"/>
<accession>A0A672H4U7</accession>
<keyword evidence="2" id="KW-0689">Ribosomal protein</keyword>
<keyword evidence="3" id="KW-0687">Ribonucleoprotein</keyword>
<dbReference type="Ensembl" id="ENSSFAT00005025077.1">
    <property type="protein sequence ID" value="ENSSFAP00005024106.1"/>
    <property type="gene ID" value="ENSSFAG00005012436.1"/>
</dbReference>
<dbReference type="InterPro" id="IPR001790">
    <property type="entry name" value="Ribosomal_uL10"/>
</dbReference>
<dbReference type="PANTHER" id="PTHR11560">
    <property type="entry name" value="39S RIBOSOMAL PROTEIN L10, MITOCHONDRIAL"/>
    <property type="match status" value="1"/>
</dbReference>
<dbReference type="InterPro" id="IPR047865">
    <property type="entry name" value="Ribosomal_uL10_bac_type"/>
</dbReference>
<reference evidence="6" key="3">
    <citation type="submission" date="2025-09" db="UniProtKB">
        <authorList>
            <consortium name="Ensembl"/>
        </authorList>
    </citation>
    <scope>IDENTIFICATION</scope>
</reference>
<evidence type="ECO:0000256" key="3">
    <source>
        <dbReference type="ARBA" id="ARBA00023274"/>
    </source>
</evidence>
<sequence length="305" mass="33633">MSLRSIVLLPPLVALLQNSRPVTLLPPAVKGSRQRGFNPNLLICRNKTALRMRLMLLADVTTHSSLRWIPLAQSVRHGSKAVTRHRRPVHILKQKLLAVTQYVPPPRAAPPDAYPRESQAQQEESPLTLIKKRQLETLFEDCKMIAVVQNNNSSSEDMIMFKHRLHKHGISVKFFPNQVVRSFLRGSAFSNMAPLFTGPTVLLVSPQLKVKEMLTSLRSSPQMTLLGACIEKTLLSSQGVVGFSRLPSAAAVQGELVGGLTAMTARTASMLQRHPAHLSALLQQYVKQQSPEAGRDPAARAEDAS</sequence>
<dbReference type="FunCoup" id="A0A672H4U7">
    <property type="interactions" value="969"/>
</dbReference>
<dbReference type="SUPFAM" id="SSF160369">
    <property type="entry name" value="Ribosomal protein L10-like"/>
    <property type="match status" value="1"/>
</dbReference>
<dbReference type="GO" id="GO:0005840">
    <property type="term" value="C:ribosome"/>
    <property type="evidence" value="ECO:0007669"/>
    <property type="project" value="UniProtKB-KW"/>
</dbReference>